<sequence length="147" mass="16883">MALIIRKATPQGDWANVYEVIRYRVFTALQSVEELTMDQIFPCPYPVPAVAYAYYMIERGDVEELNWLKEAQENIAKNRNYMEIWTKTVSTAAKGSLSLLEDIDKWDKMNANNPVPKTDVGKTRKKARLTQPTQNSDEEGTYKKAES</sequence>
<name>A0AC34R3Z4_9BILA</name>
<protein>
    <submittedName>
        <fullName evidence="2">Uncharacterized protein</fullName>
    </submittedName>
</protein>
<dbReference type="WBParaSite" id="JU765_v2.g3178.t1">
    <property type="protein sequence ID" value="JU765_v2.g3178.t1"/>
    <property type="gene ID" value="JU765_v2.g3178"/>
</dbReference>
<evidence type="ECO:0000313" key="2">
    <source>
        <dbReference type="WBParaSite" id="JU765_v2.g3178.t1"/>
    </source>
</evidence>
<accession>A0AC34R3Z4</accession>
<dbReference type="Proteomes" id="UP000887576">
    <property type="component" value="Unplaced"/>
</dbReference>
<reference evidence="2" key="1">
    <citation type="submission" date="2022-11" db="UniProtKB">
        <authorList>
            <consortium name="WormBaseParasite"/>
        </authorList>
    </citation>
    <scope>IDENTIFICATION</scope>
</reference>
<organism evidence="1 2">
    <name type="scientific">Panagrolaimus sp. JU765</name>
    <dbReference type="NCBI Taxonomy" id="591449"/>
    <lineage>
        <taxon>Eukaryota</taxon>
        <taxon>Metazoa</taxon>
        <taxon>Ecdysozoa</taxon>
        <taxon>Nematoda</taxon>
        <taxon>Chromadorea</taxon>
        <taxon>Rhabditida</taxon>
        <taxon>Tylenchina</taxon>
        <taxon>Panagrolaimomorpha</taxon>
        <taxon>Panagrolaimoidea</taxon>
        <taxon>Panagrolaimidae</taxon>
        <taxon>Panagrolaimus</taxon>
    </lineage>
</organism>
<evidence type="ECO:0000313" key="1">
    <source>
        <dbReference type="Proteomes" id="UP000887576"/>
    </source>
</evidence>
<proteinExistence type="predicted"/>